<dbReference type="Gene3D" id="3.40.630.30">
    <property type="match status" value="1"/>
</dbReference>
<feature type="domain" description="N-acetyltransferase" evidence="1">
    <location>
        <begin position="2"/>
        <end position="178"/>
    </location>
</feature>
<comment type="caution">
    <text evidence="2">The sequence shown here is derived from an EMBL/GenBank/DDBJ whole genome shotgun (WGS) entry which is preliminary data.</text>
</comment>
<dbReference type="SUPFAM" id="SSF55729">
    <property type="entry name" value="Acyl-CoA N-acyltransferases (Nat)"/>
    <property type="match status" value="1"/>
</dbReference>
<dbReference type="GO" id="GO:0016747">
    <property type="term" value="F:acyltransferase activity, transferring groups other than amino-acyl groups"/>
    <property type="evidence" value="ECO:0007669"/>
    <property type="project" value="InterPro"/>
</dbReference>
<gene>
    <name evidence="2" type="ORF">DI632_03920</name>
</gene>
<organism evidence="2 3">
    <name type="scientific">Sphingomonas hengshuiensis</name>
    <dbReference type="NCBI Taxonomy" id="1609977"/>
    <lineage>
        <taxon>Bacteria</taxon>
        <taxon>Pseudomonadati</taxon>
        <taxon>Pseudomonadota</taxon>
        <taxon>Alphaproteobacteria</taxon>
        <taxon>Sphingomonadales</taxon>
        <taxon>Sphingomonadaceae</taxon>
        <taxon>Sphingomonas</taxon>
    </lineage>
</organism>
<dbReference type="Pfam" id="PF13420">
    <property type="entry name" value="Acetyltransf_4"/>
    <property type="match status" value="1"/>
</dbReference>
<dbReference type="AlphaFoldDB" id="A0A2W4ZBP0"/>
<sequence>MIAIRPARTEDAAAIAAIYAPYVLGGTVSFETEAPDARAVRSRMAQGDGYYPWLVATTGEADGDAVLGYAYATRFRDRPAYRYVVETSIYLAGGAQQKGTGRLLYEALVDTLRAQGFTQAIGVLSLPNDASITLHEAVGFRRAGVYREIGFKQGRWIDVGFWQCHLNDSAVPPREPKPFRETGVVRG</sequence>
<evidence type="ECO:0000313" key="2">
    <source>
        <dbReference type="EMBL" id="PZO79783.1"/>
    </source>
</evidence>
<reference evidence="2 3" key="1">
    <citation type="submission" date="2017-08" db="EMBL/GenBank/DDBJ databases">
        <title>Infants hospitalized years apart are colonized by the same room-sourced microbial strains.</title>
        <authorList>
            <person name="Brooks B."/>
            <person name="Olm M.R."/>
            <person name="Firek B.A."/>
            <person name="Baker R."/>
            <person name="Thomas B.C."/>
            <person name="Morowitz M.J."/>
            <person name="Banfield J.F."/>
        </authorList>
    </citation>
    <scope>NUCLEOTIDE SEQUENCE [LARGE SCALE GENOMIC DNA]</scope>
    <source>
        <strain evidence="2">S2_018_000_R3_110</strain>
    </source>
</reference>
<name>A0A2W4ZBP0_9SPHN</name>
<dbReference type="Proteomes" id="UP000248614">
    <property type="component" value="Unassembled WGS sequence"/>
</dbReference>
<dbReference type="PANTHER" id="PTHR43072">
    <property type="entry name" value="N-ACETYLTRANSFERASE"/>
    <property type="match status" value="1"/>
</dbReference>
<evidence type="ECO:0000313" key="3">
    <source>
        <dbReference type="Proteomes" id="UP000248614"/>
    </source>
</evidence>
<dbReference type="EMBL" id="QFNF01000006">
    <property type="protein sequence ID" value="PZO79783.1"/>
    <property type="molecule type" value="Genomic_DNA"/>
</dbReference>
<dbReference type="InterPro" id="IPR016181">
    <property type="entry name" value="Acyl_CoA_acyltransferase"/>
</dbReference>
<evidence type="ECO:0000259" key="1">
    <source>
        <dbReference type="PROSITE" id="PS51186"/>
    </source>
</evidence>
<dbReference type="InterPro" id="IPR000182">
    <property type="entry name" value="GNAT_dom"/>
</dbReference>
<accession>A0A2W4ZBP0</accession>
<dbReference type="PANTHER" id="PTHR43072:SF8">
    <property type="entry name" value="ACYLTRANSFERASE FABY-RELATED"/>
    <property type="match status" value="1"/>
</dbReference>
<protein>
    <submittedName>
        <fullName evidence="2">GNAT family N-acetyltransferase</fullName>
    </submittedName>
</protein>
<keyword evidence="2" id="KW-0808">Transferase</keyword>
<proteinExistence type="predicted"/>
<dbReference type="PROSITE" id="PS51186">
    <property type="entry name" value="GNAT"/>
    <property type="match status" value="1"/>
</dbReference>